<dbReference type="AlphaFoldDB" id="A0A0U9I0C2"/>
<feature type="active site" description="Charge relay system" evidence="2">
    <location>
        <position position="223"/>
    </location>
</feature>
<proteinExistence type="predicted"/>
<reference evidence="5" key="1">
    <citation type="submission" date="2015-07" db="EMBL/GenBank/DDBJ databases">
        <title>Draft Genome Sequence of Oceanobacillus picturae Heshi-B3 that Was Isolated from Fermented Rice Bran with Aging Salted Mackerel, Which Was Named Heshiko as Traditional Fermented Seafood in Japan.</title>
        <authorList>
            <person name="Akuzawa S."/>
            <person name="Nakagawa J."/>
            <person name="Kanekatsu T."/>
            <person name="Kanesaki Y."/>
            <person name="Suzuki T."/>
        </authorList>
    </citation>
    <scope>NUCLEOTIDE SEQUENCE [LARGE SCALE GENOMIC DNA]</scope>
    <source>
        <strain evidence="5">Heshi-B3</strain>
    </source>
</reference>
<dbReference type="InterPro" id="IPR012354">
    <property type="entry name" value="Esterase_lipase"/>
</dbReference>
<keyword evidence="1" id="KW-0378">Hydrolase</keyword>
<name>A0A0U9I0C2_9BACI</name>
<dbReference type="Pfam" id="PF12146">
    <property type="entry name" value="Hydrolase_4"/>
    <property type="match status" value="1"/>
</dbReference>
<dbReference type="SUPFAM" id="SSF53474">
    <property type="entry name" value="alpha/beta-Hydrolases"/>
    <property type="match status" value="1"/>
</dbReference>
<evidence type="ECO:0000256" key="2">
    <source>
        <dbReference type="PIRSR" id="PIRSR017388-1"/>
    </source>
</evidence>
<evidence type="ECO:0000256" key="1">
    <source>
        <dbReference type="ARBA" id="ARBA00022801"/>
    </source>
</evidence>
<dbReference type="InterPro" id="IPR029058">
    <property type="entry name" value="AB_hydrolase_fold"/>
</dbReference>
<dbReference type="PIRSF" id="PIRSF017388">
    <property type="entry name" value="Esterase_lipase"/>
    <property type="match status" value="1"/>
</dbReference>
<dbReference type="PANTHER" id="PTHR43798:SF31">
    <property type="entry name" value="AB HYDROLASE SUPERFAMILY PROTEIN YCLE"/>
    <property type="match status" value="1"/>
</dbReference>
<feature type="active site" description="Charge relay system" evidence="2">
    <location>
        <position position="253"/>
    </location>
</feature>
<reference evidence="4 5" key="2">
    <citation type="journal article" date="2016" name="Genome Announc.">
        <title>Draft Genome Sequence of Oceanobacillus picturae Heshi-B3, Isolated from Fermented Rice Bran in a Traditional Japanese Seafood Dish.</title>
        <authorList>
            <person name="Akuzawa S."/>
            <person name="Nagaoka J."/>
            <person name="Kanekatsu M."/>
            <person name="Kanesaki Y."/>
            <person name="Suzuki T."/>
        </authorList>
    </citation>
    <scope>NUCLEOTIDE SEQUENCE [LARGE SCALE GENOMIC DNA]</scope>
    <source>
        <strain evidence="4 5">Heshi-B3</strain>
    </source>
</reference>
<evidence type="ECO:0000313" key="4">
    <source>
        <dbReference type="EMBL" id="GAQ18557.1"/>
    </source>
</evidence>
<dbReference type="InterPro" id="IPR022742">
    <property type="entry name" value="Hydrolase_4"/>
</dbReference>
<feature type="domain" description="Serine aminopeptidase S33" evidence="3">
    <location>
        <begin position="48"/>
        <end position="257"/>
    </location>
</feature>
<dbReference type="PANTHER" id="PTHR43798">
    <property type="entry name" value="MONOACYLGLYCEROL LIPASE"/>
    <property type="match status" value="1"/>
</dbReference>
<dbReference type="Proteomes" id="UP000052946">
    <property type="component" value="Unassembled WGS sequence"/>
</dbReference>
<evidence type="ECO:0000259" key="3">
    <source>
        <dbReference type="Pfam" id="PF12146"/>
    </source>
</evidence>
<protein>
    <submittedName>
        <fullName evidence="4">Carboxylesterase</fullName>
    </submittedName>
</protein>
<dbReference type="GO" id="GO:0016020">
    <property type="term" value="C:membrane"/>
    <property type="evidence" value="ECO:0007669"/>
    <property type="project" value="TreeGrafter"/>
</dbReference>
<evidence type="ECO:0000313" key="5">
    <source>
        <dbReference type="Proteomes" id="UP000052946"/>
    </source>
</evidence>
<sequence length="279" mass="31951">MFEQVSGEKLFSCYLLNGYQVKQIYKGDATQMKVKQPQPFTFEAGPRAVLLLHGFTGHSADVRMLGRYLEKQGYTSHAPIYRGHGLPPEELIKATPDEWWEDVLKAYRHLQELGYKEIAVAGLSLGGVLGLKLAYSEKTKAVITMCSPMFFDNETQLTKGFKAFSKEYKQLEGKEEDTISSELEELMANSNNVFRDLGNFITEVKNEIDTIYTPTMVIQATKDEMINTDSASYIFDQVEADKKEIKWFENSGHVITMGKEKEQVFEEVYQFLEQLDWEV</sequence>
<dbReference type="EMBL" id="BBXV01000029">
    <property type="protein sequence ID" value="GAQ18557.1"/>
    <property type="molecule type" value="Genomic_DNA"/>
</dbReference>
<dbReference type="Gene3D" id="3.40.50.1820">
    <property type="entry name" value="alpha/beta hydrolase"/>
    <property type="match status" value="1"/>
</dbReference>
<organism evidence="4 5">
    <name type="scientific">Oceanobacillus picturae</name>
    <dbReference type="NCBI Taxonomy" id="171693"/>
    <lineage>
        <taxon>Bacteria</taxon>
        <taxon>Bacillati</taxon>
        <taxon>Bacillota</taxon>
        <taxon>Bacilli</taxon>
        <taxon>Bacillales</taxon>
        <taxon>Bacillaceae</taxon>
        <taxon>Oceanobacillus</taxon>
    </lineage>
</organism>
<comment type="caution">
    <text evidence="4">The sequence shown here is derived from an EMBL/GenBank/DDBJ whole genome shotgun (WGS) entry which is preliminary data.</text>
</comment>
<accession>A0A0U9I0C2</accession>
<gene>
    <name evidence="4" type="ORF">OPHB3_2498</name>
</gene>
<dbReference type="GO" id="GO:0052689">
    <property type="term" value="F:carboxylic ester hydrolase activity"/>
    <property type="evidence" value="ECO:0007669"/>
    <property type="project" value="InterPro"/>
</dbReference>
<dbReference type="InterPro" id="IPR050266">
    <property type="entry name" value="AB_hydrolase_sf"/>
</dbReference>
<feature type="active site" description="Nucleophile" evidence="2">
    <location>
        <position position="124"/>
    </location>
</feature>